<dbReference type="PANTHER" id="PTHR33223">
    <property type="entry name" value="CCHC-TYPE DOMAIN-CONTAINING PROTEIN"/>
    <property type="match status" value="1"/>
</dbReference>
<evidence type="ECO:0000259" key="2">
    <source>
        <dbReference type="Pfam" id="PF03732"/>
    </source>
</evidence>
<comment type="caution">
    <text evidence="3">The sequence shown here is derived from an EMBL/GenBank/DDBJ whole genome shotgun (WGS) entry which is preliminary data.</text>
</comment>
<keyword evidence="3" id="KW-0548">Nucleotidyltransferase</keyword>
<dbReference type="PANTHER" id="PTHR33223:SF11">
    <property type="entry name" value="ELEMENT PROTEIN, PUTATIVE-RELATED"/>
    <property type="match status" value="1"/>
</dbReference>
<proteinExistence type="predicted"/>
<gene>
    <name evidence="3" type="ORF">Tci_001621</name>
</gene>
<feature type="domain" description="Retrotransposon gag" evidence="2">
    <location>
        <begin position="489"/>
        <end position="581"/>
    </location>
</feature>
<dbReference type="GO" id="GO:0003964">
    <property type="term" value="F:RNA-directed DNA polymerase activity"/>
    <property type="evidence" value="ECO:0007669"/>
    <property type="project" value="UniProtKB-KW"/>
</dbReference>
<dbReference type="Pfam" id="PF03732">
    <property type="entry name" value="Retrotrans_gag"/>
    <property type="match status" value="1"/>
</dbReference>
<protein>
    <submittedName>
        <fullName evidence="3">Reverse transcriptase domain-containing protein</fullName>
    </submittedName>
</protein>
<accession>A0A699GIZ2</accession>
<dbReference type="AlphaFoldDB" id="A0A699GIZ2"/>
<organism evidence="3">
    <name type="scientific">Tanacetum cinerariifolium</name>
    <name type="common">Dalmatian daisy</name>
    <name type="synonym">Chrysanthemum cinerariifolium</name>
    <dbReference type="NCBI Taxonomy" id="118510"/>
    <lineage>
        <taxon>Eukaryota</taxon>
        <taxon>Viridiplantae</taxon>
        <taxon>Streptophyta</taxon>
        <taxon>Embryophyta</taxon>
        <taxon>Tracheophyta</taxon>
        <taxon>Spermatophyta</taxon>
        <taxon>Magnoliopsida</taxon>
        <taxon>eudicotyledons</taxon>
        <taxon>Gunneridae</taxon>
        <taxon>Pentapetalae</taxon>
        <taxon>asterids</taxon>
        <taxon>campanulids</taxon>
        <taxon>Asterales</taxon>
        <taxon>Asteraceae</taxon>
        <taxon>Asteroideae</taxon>
        <taxon>Anthemideae</taxon>
        <taxon>Anthemidinae</taxon>
        <taxon>Tanacetum</taxon>
    </lineage>
</organism>
<feature type="region of interest" description="Disordered" evidence="1">
    <location>
        <begin position="1"/>
        <end position="23"/>
    </location>
</feature>
<keyword evidence="3" id="KW-0808">Transferase</keyword>
<evidence type="ECO:0000256" key="1">
    <source>
        <dbReference type="SAM" id="MobiDB-lite"/>
    </source>
</evidence>
<name>A0A699GIZ2_TANCI</name>
<sequence>MSSNSDDIQAAGSDTRPPMLDRTDYDSWSQRIRLYCTGKENGINILQSINNGPFELGTTRDTLGTTPEGGVLLGPERPRTYDYLNDNEKKRFDADVRATNIVLQGLPKDIYKLINHNIKAKAIWDNVKMLFVRSELTKEDIESQLYDEFECFKMLLSENINEYYFSDDEDTENDQLPKADMRKDWWKPLPEEERPATSEPAWTITSSNIHALLISKMKVARYPNFGLEPLVLEQLWIDTVQVRTHMRILSVVSIKVYSIYGYDYLSEIVLRRADFQEHTIAKKVFKNLHPNDFEYLNMLLLQGWDAKGYEFKHDYTIIESPRAVVFRVNNNARKIMRFNKIYKFSYGTLIRILEALDYRVKEFKIKRLNPAKVMSLSFSSAPLCVFLLESYREANLLPTLDNLELTIRRRSRADPTLLNDFEMAAEGNGDPPVPDLRTMEELCQPSLNGRGGPIAPIAIQAMNFGLKNDIIQQSIKVNGVTNDALRLYLFPHSLTHHATAWFDRLPRNSINTFEKMAKIFLGKYFPPSMVTKLRNEITYFRKHPYKSLFEACERYKLSIDRCPNHNMLPVTQIDTFYHGLTLRHRDTINVAAGRTFMKRRTEECYDLIKNMTAHHNDWDTLAQQSESSSSVTSSSDPEIVALKAEMAEINKNLMRVLQLNQQVKAVTPNCETCGGPHSYNDCPATISQTQNVYAARAYQAAATVRIPASIR</sequence>
<dbReference type="EMBL" id="BKCJ010000087">
    <property type="protein sequence ID" value="GEU29643.1"/>
    <property type="molecule type" value="Genomic_DNA"/>
</dbReference>
<dbReference type="InterPro" id="IPR005162">
    <property type="entry name" value="Retrotrans_gag_dom"/>
</dbReference>
<evidence type="ECO:0000313" key="3">
    <source>
        <dbReference type="EMBL" id="GEU29643.1"/>
    </source>
</evidence>
<reference evidence="3" key="1">
    <citation type="journal article" date="2019" name="Sci. Rep.">
        <title>Draft genome of Tanacetum cinerariifolium, the natural source of mosquito coil.</title>
        <authorList>
            <person name="Yamashiro T."/>
            <person name="Shiraishi A."/>
            <person name="Satake H."/>
            <person name="Nakayama K."/>
        </authorList>
    </citation>
    <scope>NUCLEOTIDE SEQUENCE</scope>
</reference>
<keyword evidence="3" id="KW-0695">RNA-directed DNA polymerase</keyword>